<comment type="function">
    <text evidence="14">Provides the precursors necessary for DNA synthesis. Catalyzes the biosynthesis of deoxyribonucleotides from the corresponding ribonucleotides.</text>
</comment>
<evidence type="ECO:0000256" key="10">
    <source>
        <dbReference type="ARBA" id="ARBA00025523"/>
    </source>
</evidence>
<dbReference type="InterPro" id="IPR039718">
    <property type="entry name" value="Rrm1"/>
</dbReference>
<dbReference type="GO" id="GO:0004748">
    <property type="term" value="F:ribonucleoside-diphosphate reductase activity, thioredoxin disulfide as acceptor"/>
    <property type="evidence" value="ECO:0007669"/>
    <property type="project" value="UniProtKB-EC"/>
</dbReference>
<dbReference type="UniPathway" id="UPA00326"/>
<evidence type="ECO:0000256" key="8">
    <source>
        <dbReference type="ARBA" id="ARBA00023002"/>
    </source>
</evidence>
<dbReference type="Pfam" id="PF03477">
    <property type="entry name" value="ATP-cone"/>
    <property type="match status" value="1"/>
</dbReference>
<keyword evidence="7" id="KW-0460">Magnesium</keyword>
<dbReference type="PANTHER" id="PTHR11573:SF6">
    <property type="entry name" value="RIBONUCLEOSIDE-DIPHOSPHATE REDUCTASE LARGE SUBUNIT"/>
    <property type="match status" value="1"/>
</dbReference>
<evidence type="ECO:0000256" key="5">
    <source>
        <dbReference type="ARBA" id="ARBA00022741"/>
    </source>
</evidence>
<organismHost>
    <name type="scientific">Myodes glareolus</name>
    <name type="common">Bank vole</name>
    <name type="synonym">Clethrionomys glareolus</name>
    <dbReference type="NCBI Taxonomy" id="447135"/>
</organismHost>
<reference evidence="16" key="1">
    <citation type="submission" date="2018-04" db="EMBL/GenBank/DDBJ databases">
        <authorList>
            <person name="Go L.Y."/>
            <person name="Mitchell J.A."/>
        </authorList>
    </citation>
    <scope>NUCLEOTIDE SEQUENCE</scope>
    <source>
        <strain evidence="17">Ger/2017/Alpaca1</strain>
        <strain evidence="16">Ger/2017/common vole FMEimka</strain>
    </source>
</reference>
<dbReference type="Pfam" id="PF02867">
    <property type="entry name" value="Ribonuc_red_lgC"/>
    <property type="match status" value="1"/>
</dbReference>
<dbReference type="GO" id="GO:0009263">
    <property type="term" value="P:deoxyribonucleotide biosynthetic process"/>
    <property type="evidence" value="ECO:0007669"/>
    <property type="project" value="UniProtKB-KW"/>
</dbReference>
<evidence type="ECO:0000256" key="1">
    <source>
        <dbReference type="ARBA" id="ARBA00001946"/>
    </source>
</evidence>
<evidence type="ECO:0000256" key="9">
    <source>
        <dbReference type="ARBA" id="ARBA00023116"/>
    </source>
</evidence>
<dbReference type="PROSITE" id="PS00089">
    <property type="entry name" value="RIBORED_LARGE"/>
    <property type="match status" value="1"/>
</dbReference>
<dbReference type="InterPro" id="IPR013346">
    <property type="entry name" value="NrdE_NrdA_C"/>
</dbReference>
<dbReference type="GO" id="GO:0005524">
    <property type="term" value="F:ATP binding"/>
    <property type="evidence" value="ECO:0007669"/>
    <property type="project" value="UniProtKB-UniRule"/>
</dbReference>
<dbReference type="InterPro" id="IPR000788">
    <property type="entry name" value="RNR_lg_C"/>
</dbReference>
<keyword evidence="5 13" id="KW-0547">Nucleotide-binding</keyword>
<protein>
    <recommendedName>
        <fullName evidence="14">Ribonucleoside-diphosphate reductase</fullName>
        <ecNumber evidence="14">1.17.4.1</ecNumber>
    </recommendedName>
</protein>
<dbReference type="Proteomes" id="UP000271295">
    <property type="component" value="Segment"/>
</dbReference>
<dbReference type="InterPro" id="IPR013509">
    <property type="entry name" value="RNR_lsu_N"/>
</dbReference>
<evidence type="ECO:0000256" key="4">
    <source>
        <dbReference type="ARBA" id="ARBA00022533"/>
    </source>
</evidence>
<organismHost>
    <name type="scientific">Mus musculus</name>
    <name type="common">Mouse</name>
    <dbReference type="NCBI Taxonomy" id="10090"/>
</organismHost>
<organismHost>
    <name type="scientific">Apodemus sylvaticus</name>
    <name type="common">European woodmouse</name>
    <dbReference type="NCBI Taxonomy" id="10129"/>
</organismHost>
<dbReference type="EMBL" id="LT993230">
    <property type="protein sequence ID" value="SPN68453.1"/>
    <property type="molecule type" value="Genomic_DNA"/>
</dbReference>
<keyword evidence="3" id="KW-0244">Early protein</keyword>
<evidence type="ECO:0000256" key="3">
    <source>
        <dbReference type="ARBA" id="ARBA00022518"/>
    </source>
</evidence>
<keyword evidence="6 13" id="KW-0067">ATP-binding</keyword>
<proteinExistence type="inferred from homology"/>
<name>A0A212PQ31_COWPX</name>
<evidence type="ECO:0000256" key="7">
    <source>
        <dbReference type="ARBA" id="ARBA00022842"/>
    </source>
</evidence>
<dbReference type="CDD" id="cd01679">
    <property type="entry name" value="RNR_I"/>
    <property type="match status" value="1"/>
</dbReference>
<organismHost>
    <name type="scientific">Felis catus</name>
    <name type="common">Cat</name>
    <name type="synonym">Felis silvestris catus</name>
    <dbReference type="NCBI Taxonomy" id="9685"/>
</organismHost>
<comment type="catalytic activity">
    <reaction evidence="12">
        <text>a 2'-deoxyribonucleoside 5'-diphosphate + [thioredoxin]-disulfide + H2O = a ribonucleoside 5'-diphosphate + [thioredoxin]-dithiol</text>
        <dbReference type="Rhea" id="RHEA:23252"/>
        <dbReference type="Rhea" id="RHEA-COMP:10698"/>
        <dbReference type="Rhea" id="RHEA-COMP:10700"/>
        <dbReference type="ChEBI" id="CHEBI:15377"/>
        <dbReference type="ChEBI" id="CHEBI:29950"/>
        <dbReference type="ChEBI" id="CHEBI:50058"/>
        <dbReference type="ChEBI" id="CHEBI:57930"/>
        <dbReference type="ChEBI" id="CHEBI:73316"/>
        <dbReference type="EC" id="1.17.4.1"/>
    </reaction>
    <physiologicalReaction direction="right-to-left" evidence="12">
        <dbReference type="Rhea" id="RHEA:23254"/>
    </physiologicalReaction>
</comment>
<feature type="domain" description="ATP-cone" evidence="15">
    <location>
        <begin position="1"/>
        <end position="92"/>
    </location>
</feature>
<evidence type="ECO:0000256" key="14">
    <source>
        <dbReference type="RuleBase" id="RU003410"/>
    </source>
</evidence>
<dbReference type="SUPFAM" id="SSF51998">
    <property type="entry name" value="PFL-like glycyl radical enzymes"/>
    <property type="match status" value="1"/>
</dbReference>
<dbReference type="EMBL" id="LT993228">
    <property type="protein sequence ID" value="SPN68174.1"/>
    <property type="molecule type" value="Genomic_DNA"/>
</dbReference>
<dbReference type="NCBIfam" id="TIGR02506">
    <property type="entry name" value="NrdE_NrdA"/>
    <property type="match status" value="1"/>
</dbReference>
<evidence type="ECO:0000256" key="2">
    <source>
        <dbReference type="ARBA" id="ARBA00010406"/>
    </source>
</evidence>
<evidence type="ECO:0000259" key="15">
    <source>
        <dbReference type="PROSITE" id="PS51161"/>
    </source>
</evidence>
<dbReference type="Gene3D" id="3.20.70.20">
    <property type="match status" value="1"/>
</dbReference>
<dbReference type="Pfam" id="PF00317">
    <property type="entry name" value="Ribonuc_red_lgN"/>
    <property type="match status" value="1"/>
</dbReference>
<dbReference type="EC" id="1.17.4.1" evidence="14"/>
<organismHost>
    <name type="scientific">Bos taurus</name>
    <name type="common">Bovine</name>
    <dbReference type="NCBI Taxonomy" id="9913"/>
</organismHost>
<dbReference type="PANTHER" id="PTHR11573">
    <property type="entry name" value="RIBONUCLEOSIDE-DIPHOSPHATE REDUCTASE LARGE CHAIN"/>
    <property type="match status" value="1"/>
</dbReference>
<dbReference type="InterPro" id="IPR008926">
    <property type="entry name" value="RNR_R1-su_N"/>
</dbReference>
<organismHost>
    <name type="scientific">Loxodonta africana</name>
    <name type="common">African elephant</name>
    <dbReference type="NCBI Taxonomy" id="9785"/>
</organismHost>
<dbReference type="InterPro" id="IPR005144">
    <property type="entry name" value="ATP-cone_dom"/>
</dbReference>
<organismHost>
    <name type="scientific">Homo sapiens</name>
    <name type="common">Human</name>
    <dbReference type="NCBI Taxonomy" id="9606"/>
</organismHost>
<evidence type="ECO:0000256" key="12">
    <source>
        <dbReference type="ARBA" id="ARBA00047595"/>
    </source>
</evidence>
<keyword evidence="4" id="KW-0021">Allosteric enzyme</keyword>
<keyword evidence="8 14" id="KW-0560">Oxidoreductase</keyword>
<comment type="similarity">
    <text evidence="2 14">Belongs to the ribonucleoside diphosphate reductase large chain family.</text>
</comment>
<gene>
    <name evidence="16" type="primary">CPXV083</name>
</gene>
<dbReference type="GO" id="GO:1990204">
    <property type="term" value="C:oxidoreductase complex"/>
    <property type="evidence" value="ECO:0007669"/>
    <property type="project" value="UniProtKB-ARBA"/>
</dbReference>
<evidence type="ECO:0000256" key="11">
    <source>
        <dbReference type="ARBA" id="ARBA00034788"/>
    </source>
</evidence>
<dbReference type="PRINTS" id="PR01183">
    <property type="entry name" value="RIBORDTASEM1"/>
</dbReference>
<dbReference type="PROSITE" id="PS51161">
    <property type="entry name" value="ATP_CONE"/>
    <property type="match status" value="1"/>
</dbReference>
<evidence type="ECO:0000256" key="6">
    <source>
        <dbReference type="ARBA" id="ARBA00022840"/>
    </source>
</evidence>
<dbReference type="FunFam" id="3.20.70.20:FF:000010">
    <property type="entry name" value="Ribonucleoside-diphosphate reductase"/>
    <property type="match status" value="1"/>
</dbReference>
<dbReference type="Proteomes" id="UP000277503">
    <property type="component" value="Segment"/>
</dbReference>
<comment type="cofactor">
    <cofactor evidence="1">
        <name>Mg(2+)</name>
        <dbReference type="ChEBI" id="CHEBI:18420"/>
    </cofactor>
</comment>
<organismHost>
    <name type="scientific">Microtus agrestis</name>
    <name type="common">Short-tailed field vole</name>
    <dbReference type="NCBI Taxonomy" id="29092"/>
</organismHost>
<evidence type="ECO:0000313" key="16">
    <source>
        <dbReference type="EMBL" id="SPN68174.1"/>
    </source>
</evidence>
<accession>A0A212PQ31</accession>
<comment type="function">
    <text evidence="10">Ribonucleoside-diphosphate reductase holoenzyme provides the precursors necessary for viral DNA synthesis. Allows virus growth in non-dividing cells. Catalyzes the biosynthesis of deoxyribonucleotides from the corresponding ribonucleotides.</text>
</comment>
<evidence type="ECO:0000256" key="13">
    <source>
        <dbReference type="PROSITE-ProRule" id="PRU00492"/>
    </source>
</evidence>
<organism evidence="16">
    <name type="scientific">Cowpox virus</name>
    <name type="common">CPV</name>
    <dbReference type="NCBI Taxonomy" id="10243"/>
    <lineage>
        <taxon>Viruses</taxon>
        <taxon>Varidnaviria</taxon>
        <taxon>Bamfordvirae</taxon>
        <taxon>Nucleocytoviricota</taxon>
        <taxon>Pokkesviricetes</taxon>
        <taxon>Chitovirales</taxon>
        <taxon>Poxviridae</taxon>
        <taxon>Chordopoxvirinae</taxon>
        <taxon>Orthopoxvirus</taxon>
        <taxon>Orthopoxvirus cowpox</taxon>
    </lineage>
</organism>
<comment type="subunit">
    <text evidence="11">Interacts with RNR2/OPG047 subunit.</text>
</comment>
<sequence>MFVIKRNGYKENVMFDKITSRIRKLCYGLNTDHIDPIKIAMKVIQGIYNGVTTVELDTLAAEIAATCTTQHPDYAILAARIAVSNLHKETKKLFSEVMEDLFNYVNPKNGKHSPIISSITMDIVNKYKDKLNSVIIYERDFSYNYFGFKTLEKSYLLKINNKIVERPQHMLMRVAVGIHQWDIDSAIETYNLLSEKWFTHASPTLFNAGTSRHQMSSCFLLTMIDDSIEGIYDTLKQCALISKMAGGIGLSISNIRASGSYISGTNGISNGIIPMLRVYNNTARYIDQGGNKRPGVMAIYLEPWHSDIMAFLDLKKNTGNEEHRTRDLFIALWIPDLFMKRVKDDGEWSLMCPDECPGLDNVWGDEFERLYTLYERERRYKSIIKARVVWKAIIESQIETGTPFILYKDACNKKSNQQNLGTIKCSNLCTEIIQYADANEVAVCNLASVALNMFVIDGRFDFLKLKDVVKVIVRNLNKIIDINYYPIPEAEISNKRHRPIGIGVQGLADAFILLNYPFDSPEAQDLNKKIFETIYYGALEASCELAEKEGPYETYTGSYASNGILQYDLWNVVPSDLWNWEPLKDKIRTYGLRNSLLVAPMPTASTAQILGNNESVEPYTSNIYTRRVLSGEFQIVNPHLLRVLTERKLWNDEIKNRIMADGGSIQNTNLPEDIKRVYKTIWEIPQKTIIKMAADRGAFIDQSQSMNIHIADPSYSKLTSMHFYGWSLGLKTGMYYLRTKAASAPIQFTLDKDKIKPPVVCDSEICTSCSG</sequence>
<keyword evidence="9 14" id="KW-0215">Deoxyribonucleotide synthesis</keyword>
<evidence type="ECO:0000313" key="17">
    <source>
        <dbReference type="EMBL" id="SPN68453.1"/>
    </source>
</evidence>
<dbReference type="SUPFAM" id="SSF48168">
    <property type="entry name" value="R1 subunit of ribonucleotide reductase, N-terminal domain"/>
    <property type="match status" value="1"/>
</dbReference>